<gene>
    <name evidence="1" type="ORF">B9Q01_04540</name>
</gene>
<dbReference type="PANTHER" id="PTHR37326:SF1">
    <property type="entry name" value="BLL3975 PROTEIN"/>
    <property type="match status" value="1"/>
</dbReference>
<reference evidence="1 2" key="1">
    <citation type="submission" date="2017-04" db="EMBL/GenBank/DDBJ databases">
        <title>Novel microbial lineages endemic to geothermal iron-oxide mats fill important gaps in the evolutionary history of Archaea.</title>
        <authorList>
            <person name="Jay Z.J."/>
            <person name="Beam J.P."/>
            <person name="Dlakic M."/>
            <person name="Rusch D.B."/>
            <person name="Kozubal M.A."/>
            <person name="Inskeep W.P."/>
        </authorList>
    </citation>
    <scope>NUCLEOTIDE SEQUENCE [LARGE SCALE GENOMIC DNA]</scope>
    <source>
        <strain evidence="1">OSP_D</strain>
    </source>
</reference>
<dbReference type="AlphaFoldDB" id="A0A2R6AAZ5"/>
<dbReference type="InterPro" id="IPR053138">
    <property type="entry name" value="N-alpha-Ac-DABA_deacetylase"/>
</dbReference>
<accession>A0A2R6AAZ5</accession>
<protein>
    <submittedName>
        <fullName evidence="1">Uncharacterized protein</fullName>
    </submittedName>
</protein>
<name>A0A2R6AAZ5_9ARCH</name>
<organism evidence="1 2">
    <name type="scientific">Candidatus Marsarchaeota G1 archaeon OSP_D</name>
    <dbReference type="NCBI Taxonomy" id="1978155"/>
    <lineage>
        <taxon>Archaea</taxon>
        <taxon>Candidatus Marsarchaeota</taxon>
        <taxon>Candidatus Marsarchaeota group 1</taxon>
    </lineage>
</organism>
<dbReference type="PANTHER" id="PTHR37326">
    <property type="entry name" value="BLL3975 PROTEIN"/>
    <property type="match status" value="1"/>
</dbReference>
<dbReference type="EMBL" id="NEXC01000022">
    <property type="protein sequence ID" value="PSN83509.1"/>
    <property type="molecule type" value="Genomic_DNA"/>
</dbReference>
<sequence length="293" mass="32571">MLSNRLIEIGSRPDGTPITLPFSEINSGEPKVFIAVNSSKNGISANLCVWLLLEKLSKMEMKGSIKVLHTVCPEFHFNQSVVLMERLYRKIAKRISEIADDCEVLIQLCCEQNSIPFILLPQSRANTKRQLLHIVDSIGLGVVDTCTSQDTQKDVFVDYALTNKKMCFDLKLSGGSEWTSVMSGFATLNNVLVELGIIDSRFKEILPTTKRFDQFSCLKKVNSEFSGLLELRVRVGDRIVPNQTLAVIHNYFGNNIGTVKSSEDALVLSTTSSGIILHDDKIFELAVSHTSIT</sequence>
<comment type="caution">
    <text evidence="1">The sequence shown here is derived from an EMBL/GenBank/DDBJ whole genome shotgun (WGS) entry which is preliminary data.</text>
</comment>
<dbReference type="Gene3D" id="3.40.630.10">
    <property type="entry name" value="Zn peptidases"/>
    <property type="match status" value="1"/>
</dbReference>
<dbReference type="Proteomes" id="UP000240880">
    <property type="component" value="Unassembled WGS sequence"/>
</dbReference>
<proteinExistence type="predicted"/>
<evidence type="ECO:0000313" key="2">
    <source>
        <dbReference type="Proteomes" id="UP000240880"/>
    </source>
</evidence>
<evidence type="ECO:0000313" key="1">
    <source>
        <dbReference type="EMBL" id="PSN83509.1"/>
    </source>
</evidence>